<dbReference type="SMART" id="SM00409">
    <property type="entry name" value="IG"/>
    <property type="match status" value="1"/>
</dbReference>
<evidence type="ECO:0000259" key="2">
    <source>
        <dbReference type="PROSITE" id="PS50835"/>
    </source>
</evidence>
<gene>
    <name evidence="3" type="ORF">DNTS_016512</name>
</gene>
<dbReference type="PANTHER" id="PTHR14334">
    <property type="entry name" value="B-CELL ANTIGEN RECEPTOR COMPLEX-ASSOCIATED PROTEIN"/>
    <property type="match status" value="1"/>
</dbReference>
<dbReference type="SMART" id="SM00408">
    <property type="entry name" value="IGc2"/>
    <property type="match status" value="1"/>
</dbReference>
<dbReference type="AlphaFoldDB" id="A0A553MR66"/>
<evidence type="ECO:0000313" key="4">
    <source>
        <dbReference type="Proteomes" id="UP000316079"/>
    </source>
</evidence>
<reference evidence="3 4" key="1">
    <citation type="journal article" date="2019" name="Sci. Data">
        <title>Hybrid genome assembly and annotation of Danionella translucida.</title>
        <authorList>
            <person name="Kadobianskyi M."/>
            <person name="Schulze L."/>
            <person name="Schuelke M."/>
            <person name="Judkewitz B."/>
        </authorList>
    </citation>
    <scope>NUCLEOTIDE SEQUENCE [LARGE SCALE GENOMIC DNA]</scope>
    <source>
        <strain evidence="3 4">Bolton</strain>
    </source>
</reference>
<proteinExistence type="predicted"/>
<dbReference type="GO" id="GO:0009897">
    <property type="term" value="C:external side of plasma membrane"/>
    <property type="evidence" value="ECO:0007669"/>
    <property type="project" value="TreeGrafter"/>
</dbReference>
<dbReference type="InterPro" id="IPR013783">
    <property type="entry name" value="Ig-like_fold"/>
</dbReference>
<dbReference type="GO" id="GO:0030183">
    <property type="term" value="P:B cell differentiation"/>
    <property type="evidence" value="ECO:0007669"/>
    <property type="project" value="TreeGrafter"/>
</dbReference>
<dbReference type="Gene3D" id="2.60.40.10">
    <property type="entry name" value="Immunoglobulins"/>
    <property type="match status" value="1"/>
</dbReference>
<accession>A0A553MR66</accession>
<dbReference type="Proteomes" id="UP000316079">
    <property type="component" value="Unassembled WGS sequence"/>
</dbReference>
<dbReference type="SUPFAM" id="SSF48726">
    <property type="entry name" value="Immunoglobulin"/>
    <property type="match status" value="1"/>
</dbReference>
<keyword evidence="1" id="KW-0393">Immunoglobulin domain</keyword>
<dbReference type="GO" id="GO:0050853">
    <property type="term" value="P:B cell receptor signaling pathway"/>
    <property type="evidence" value="ECO:0007669"/>
    <property type="project" value="TreeGrafter"/>
</dbReference>
<organism evidence="3 4">
    <name type="scientific">Danionella cerebrum</name>
    <dbReference type="NCBI Taxonomy" id="2873325"/>
    <lineage>
        <taxon>Eukaryota</taxon>
        <taxon>Metazoa</taxon>
        <taxon>Chordata</taxon>
        <taxon>Craniata</taxon>
        <taxon>Vertebrata</taxon>
        <taxon>Euteleostomi</taxon>
        <taxon>Actinopterygii</taxon>
        <taxon>Neopterygii</taxon>
        <taxon>Teleostei</taxon>
        <taxon>Ostariophysi</taxon>
        <taxon>Cypriniformes</taxon>
        <taxon>Danionidae</taxon>
        <taxon>Danioninae</taxon>
        <taxon>Danionella</taxon>
    </lineage>
</organism>
<dbReference type="Pfam" id="PF07679">
    <property type="entry name" value="I-set"/>
    <property type="match status" value="1"/>
</dbReference>
<protein>
    <recommendedName>
        <fullName evidence="2">Ig-like domain-containing protein</fullName>
    </recommendedName>
</protein>
<dbReference type="InterPro" id="IPR003598">
    <property type="entry name" value="Ig_sub2"/>
</dbReference>
<dbReference type="PROSITE" id="PS50835">
    <property type="entry name" value="IG_LIKE"/>
    <property type="match status" value="1"/>
</dbReference>
<dbReference type="InterPro" id="IPR013098">
    <property type="entry name" value="Ig_I-set"/>
</dbReference>
<comment type="caution">
    <text evidence="3">The sequence shown here is derived from an EMBL/GenBank/DDBJ whole genome shotgun (WGS) entry which is preliminary data.</text>
</comment>
<evidence type="ECO:0000313" key="3">
    <source>
        <dbReference type="EMBL" id="TRY55663.1"/>
    </source>
</evidence>
<evidence type="ECO:0000256" key="1">
    <source>
        <dbReference type="ARBA" id="ARBA00023319"/>
    </source>
</evidence>
<name>A0A553MR66_9TELE</name>
<dbReference type="CDD" id="cd00099">
    <property type="entry name" value="IgV"/>
    <property type="match status" value="1"/>
</dbReference>
<dbReference type="InterPro" id="IPR007110">
    <property type="entry name" value="Ig-like_dom"/>
</dbReference>
<feature type="domain" description="Ig-like" evidence="2">
    <location>
        <begin position="52"/>
        <end position="159"/>
    </location>
</feature>
<dbReference type="PANTHER" id="PTHR14334:SF2">
    <property type="entry name" value="B-CELL ANTIGEN RECEPTOR COMPLEX-ASSOCIATED PROTEIN BETA CHAIN"/>
    <property type="match status" value="1"/>
</dbReference>
<dbReference type="EMBL" id="SRMA01027313">
    <property type="protein sequence ID" value="TRY55663.1"/>
    <property type="molecule type" value="Genomic_DNA"/>
</dbReference>
<dbReference type="InterPro" id="IPR003599">
    <property type="entry name" value="Ig_sub"/>
</dbReference>
<keyword evidence="4" id="KW-1185">Reference proteome</keyword>
<sequence>MFLFHTRRLFLPQLEIASPKVLKELRFRAETMHYFFFCGWSILALVYLSDFPDTVNLHIISAEGNLHVFQKPRFVGVKTGRTVLIYCVPSDPSLPTHVEWFKDRAHRERLKSNNRITIKERSSYTNASVTIKKVEIEDSGVYFCKLNGTLGPGTELQVSRYSDAQSILQRSQVKDVLIFLQAFLLILCIVIPLGKKEDAVYEEPDQDHIYEGLGVGKDCDLYEDISGYAQNTHAAWEVELPGQE</sequence>
<dbReference type="GO" id="GO:0019815">
    <property type="term" value="C:B cell receptor complex"/>
    <property type="evidence" value="ECO:0007669"/>
    <property type="project" value="TreeGrafter"/>
</dbReference>
<dbReference type="OrthoDB" id="9894386at2759"/>
<dbReference type="InterPro" id="IPR036179">
    <property type="entry name" value="Ig-like_dom_sf"/>
</dbReference>
<dbReference type="STRING" id="623744.A0A553MR66"/>